<reference evidence="2" key="1">
    <citation type="journal article" date="2022" name="Front. Microbiol.">
        <title>Genome-based taxonomic rearrangement of Oceanobacter-related bacteria including the description of Thalassolituus hydrocarbonoclasticus sp. nov. and Thalassolituus pacificus sp. nov. and emended description of the genus Thalassolituus.</title>
        <authorList>
            <person name="Dong C."/>
            <person name="Wei L."/>
            <person name="Wang J."/>
            <person name="Lai Q."/>
            <person name="Huang Z."/>
            <person name="Shao Z."/>
        </authorList>
    </citation>
    <scope>NUCLEOTIDE SEQUENCE</scope>
    <source>
        <strain evidence="2">59MF3M-4</strain>
    </source>
</reference>
<gene>
    <name evidence="2" type="ORF">NYR02_14565</name>
</gene>
<protein>
    <submittedName>
        <fullName evidence="2">HNH endonuclease</fullName>
    </submittedName>
</protein>
<keyword evidence="2" id="KW-0255">Endonuclease</keyword>
<name>A0A9X3AIB4_9GAMM</name>
<sequence length="236" mass="26425">MTFDEWMRAQGLSDASAKKYLSSVQGVMSEWAQSAGLIDGPLTSISGLAQFHVVAEQLKQLPIFVERNTVGKSMYSSALNRFADYLKAGFDSDIEADIDDIFRQPNISETEKSRLVKTRIGQGDFRTRLIGYWQGCAVTGYQDVSFLVASHIKPWRVSSNAEKLDHFNGLLLLPTLDKAFDGGFISFKNNGDIVLSPQLSHPDVLGIRSDMNIHLTQQHLGFLEFHRDCVFRKAAY</sequence>
<dbReference type="RefSeq" id="WP_260977082.1">
    <property type="nucleotide sequence ID" value="NZ_JAOANI010000022.1"/>
</dbReference>
<keyword evidence="2" id="KW-0540">Nuclease</keyword>
<reference evidence="2" key="2">
    <citation type="submission" date="2022-08" db="EMBL/GenBank/DDBJ databases">
        <authorList>
            <person name="Dong C."/>
        </authorList>
    </citation>
    <scope>NUCLEOTIDE SEQUENCE</scope>
    <source>
        <strain evidence="2">59MF3M-4</strain>
    </source>
</reference>
<proteinExistence type="predicted"/>
<dbReference type="GO" id="GO:0004519">
    <property type="term" value="F:endonuclease activity"/>
    <property type="evidence" value="ECO:0007669"/>
    <property type="project" value="UniProtKB-KW"/>
</dbReference>
<accession>A0A9X3AIB4</accession>
<dbReference type="InterPro" id="IPR003615">
    <property type="entry name" value="HNH_nuc"/>
</dbReference>
<comment type="caution">
    <text evidence="2">The sequence shown here is derived from an EMBL/GenBank/DDBJ whole genome shotgun (WGS) entry which is preliminary data.</text>
</comment>
<organism evidence="2 3">
    <name type="scientific">Thalassolituus pacificus</name>
    <dbReference type="NCBI Taxonomy" id="2975440"/>
    <lineage>
        <taxon>Bacteria</taxon>
        <taxon>Pseudomonadati</taxon>
        <taxon>Pseudomonadota</taxon>
        <taxon>Gammaproteobacteria</taxon>
        <taxon>Oceanospirillales</taxon>
        <taxon>Oceanospirillaceae</taxon>
        <taxon>Thalassolituus</taxon>
    </lineage>
</organism>
<dbReference type="AlphaFoldDB" id="A0A9X3AIB4"/>
<feature type="domain" description="HNH nuclease" evidence="1">
    <location>
        <begin position="136"/>
        <end position="188"/>
    </location>
</feature>
<keyword evidence="2" id="KW-0378">Hydrolase</keyword>
<dbReference type="Pfam" id="PF13391">
    <property type="entry name" value="HNH_2"/>
    <property type="match status" value="1"/>
</dbReference>
<keyword evidence="3" id="KW-1185">Reference proteome</keyword>
<dbReference type="EMBL" id="JAOANI010000022">
    <property type="protein sequence ID" value="MCT7360242.1"/>
    <property type="molecule type" value="Genomic_DNA"/>
</dbReference>
<evidence type="ECO:0000313" key="3">
    <source>
        <dbReference type="Proteomes" id="UP001147830"/>
    </source>
</evidence>
<evidence type="ECO:0000313" key="2">
    <source>
        <dbReference type="EMBL" id="MCT7360242.1"/>
    </source>
</evidence>
<evidence type="ECO:0000259" key="1">
    <source>
        <dbReference type="Pfam" id="PF13391"/>
    </source>
</evidence>
<dbReference type="Proteomes" id="UP001147830">
    <property type="component" value="Unassembled WGS sequence"/>
</dbReference>